<dbReference type="Proteomes" id="UP000292052">
    <property type="component" value="Unassembled WGS sequence"/>
</dbReference>
<gene>
    <name evidence="1" type="ORF">BDFB_011850</name>
</gene>
<name>A0A482W2F9_ASBVE</name>
<proteinExistence type="predicted"/>
<evidence type="ECO:0000313" key="1">
    <source>
        <dbReference type="EMBL" id="RZC39361.1"/>
    </source>
</evidence>
<sequence length="28" mass="3039">MDRSRGTANQNILLNIQSSTLLWGCGSC</sequence>
<dbReference type="AlphaFoldDB" id="A0A482W2F9"/>
<protein>
    <submittedName>
        <fullName evidence="1">Uncharacterized protein</fullName>
    </submittedName>
</protein>
<comment type="caution">
    <text evidence="1">The sequence shown here is derived from an EMBL/GenBank/DDBJ whole genome shotgun (WGS) entry which is preliminary data.</text>
</comment>
<organism evidence="1 2">
    <name type="scientific">Asbolus verrucosus</name>
    <name type="common">Desert ironclad beetle</name>
    <dbReference type="NCBI Taxonomy" id="1661398"/>
    <lineage>
        <taxon>Eukaryota</taxon>
        <taxon>Metazoa</taxon>
        <taxon>Ecdysozoa</taxon>
        <taxon>Arthropoda</taxon>
        <taxon>Hexapoda</taxon>
        <taxon>Insecta</taxon>
        <taxon>Pterygota</taxon>
        <taxon>Neoptera</taxon>
        <taxon>Endopterygota</taxon>
        <taxon>Coleoptera</taxon>
        <taxon>Polyphaga</taxon>
        <taxon>Cucujiformia</taxon>
        <taxon>Tenebrionidae</taxon>
        <taxon>Pimeliinae</taxon>
        <taxon>Asbolus</taxon>
    </lineage>
</organism>
<keyword evidence="2" id="KW-1185">Reference proteome</keyword>
<reference evidence="1 2" key="1">
    <citation type="submission" date="2017-03" db="EMBL/GenBank/DDBJ databases">
        <title>Genome of the blue death feigning beetle - Asbolus verrucosus.</title>
        <authorList>
            <person name="Rider S.D."/>
        </authorList>
    </citation>
    <scope>NUCLEOTIDE SEQUENCE [LARGE SCALE GENOMIC DNA]</scope>
    <source>
        <strain evidence="1">Butters</strain>
        <tissue evidence="1">Head and leg muscle</tissue>
    </source>
</reference>
<accession>A0A482W2F9</accession>
<evidence type="ECO:0000313" key="2">
    <source>
        <dbReference type="Proteomes" id="UP000292052"/>
    </source>
</evidence>
<dbReference type="EMBL" id="QDEB01035126">
    <property type="protein sequence ID" value="RZC39361.1"/>
    <property type="molecule type" value="Genomic_DNA"/>
</dbReference>